<dbReference type="Pfam" id="PF00004">
    <property type="entry name" value="AAA"/>
    <property type="match status" value="1"/>
</dbReference>
<proteinExistence type="predicted"/>
<evidence type="ECO:0000259" key="1">
    <source>
        <dbReference type="Pfam" id="PF00004"/>
    </source>
</evidence>
<accession>A0A8T3UUB6</accession>
<dbReference type="GO" id="GO:0005524">
    <property type="term" value="F:ATP binding"/>
    <property type="evidence" value="ECO:0007669"/>
    <property type="project" value="InterPro"/>
</dbReference>
<dbReference type="InterPro" id="IPR027417">
    <property type="entry name" value="P-loop_NTPase"/>
</dbReference>
<sequence length="322" mass="36634">MQLPKETLSNFVENSYGRIKSQFISAIERGKKRFIFSGAYGTGKTFLAKAFANDSGLDFKEINLYTLEYGDEDDVSKVFYSYITQEAVSTSLFSQKKKLLYITDIEKLMKVNPSILKRIKDISDTVIVFESHGSDIFRADSRQFISDYIIINFYKINAKNVDLYLRKVAAMNSINISGAKLAEIAANSDGNIMSAITDLEFYYTTGGVTPIHRNPDSNIFARLNSIFSGNVSSVDTYLSSQQEVKVFEIWLAEKIPLVFEGHSLYMAFEYLSFSDLLLNKIKAQNWVFLKYIRFLLFNAIGSLSNGMPARVDYSGPKWNLYY</sequence>
<organism evidence="2 3">
    <name type="scientific">Candidatus Acidifodinimicrobium mancum</name>
    <dbReference type="NCBI Taxonomy" id="2898728"/>
    <lineage>
        <taxon>Archaea</taxon>
        <taxon>Candidatus Parvarchaeota</taxon>
        <taxon>Candidatus Acidifodinimicrobiaceae</taxon>
        <taxon>Candidatus Acidifodinimicrobium</taxon>
    </lineage>
</organism>
<evidence type="ECO:0000313" key="3">
    <source>
        <dbReference type="Proteomes" id="UP000763484"/>
    </source>
</evidence>
<dbReference type="SUPFAM" id="SSF52540">
    <property type="entry name" value="P-loop containing nucleoside triphosphate hydrolases"/>
    <property type="match status" value="1"/>
</dbReference>
<protein>
    <submittedName>
        <fullName evidence="2">AAA family ATPase</fullName>
    </submittedName>
</protein>
<dbReference type="EMBL" id="JADFAQ010000022">
    <property type="protein sequence ID" value="MBE5728080.1"/>
    <property type="molecule type" value="Genomic_DNA"/>
</dbReference>
<dbReference type="Gene3D" id="3.40.50.300">
    <property type="entry name" value="P-loop containing nucleotide triphosphate hydrolases"/>
    <property type="match status" value="1"/>
</dbReference>
<dbReference type="Proteomes" id="UP000763484">
    <property type="component" value="Unassembled WGS sequence"/>
</dbReference>
<evidence type="ECO:0000313" key="2">
    <source>
        <dbReference type="EMBL" id="MBE5728080.1"/>
    </source>
</evidence>
<feature type="domain" description="ATPase AAA-type core" evidence="1">
    <location>
        <begin position="35"/>
        <end position="111"/>
    </location>
</feature>
<reference evidence="2 3" key="1">
    <citation type="submission" date="2020-09" db="EMBL/GenBank/DDBJ databases">
        <title>Genomic characterization of a novel Parvarchaeota family in acid mine drainage sediments.</title>
        <authorList>
            <person name="Luo Z.-H."/>
        </authorList>
    </citation>
    <scope>NUCLEOTIDE SEQUENCE [LARGE SCALE GENOMIC DNA]</scope>
    <source>
        <strain evidence="2">TL1-5_bins.178</strain>
    </source>
</reference>
<gene>
    <name evidence="2" type="ORF">IHE50_01540</name>
</gene>
<dbReference type="InterPro" id="IPR003959">
    <property type="entry name" value="ATPase_AAA_core"/>
</dbReference>
<dbReference type="GO" id="GO:0016887">
    <property type="term" value="F:ATP hydrolysis activity"/>
    <property type="evidence" value="ECO:0007669"/>
    <property type="project" value="InterPro"/>
</dbReference>
<dbReference type="AlphaFoldDB" id="A0A8T3UUB6"/>
<comment type="caution">
    <text evidence="2">The sequence shown here is derived from an EMBL/GenBank/DDBJ whole genome shotgun (WGS) entry which is preliminary data.</text>
</comment>
<name>A0A8T3UUB6_9ARCH</name>